<organism evidence="10 11">
    <name type="scientific">Catenisphaera adipataccumulans</name>
    <dbReference type="NCBI Taxonomy" id="700500"/>
    <lineage>
        <taxon>Bacteria</taxon>
        <taxon>Bacillati</taxon>
        <taxon>Bacillota</taxon>
        <taxon>Erysipelotrichia</taxon>
        <taxon>Erysipelotrichales</taxon>
        <taxon>Erysipelotrichaceae</taxon>
        <taxon>Catenisphaera</taxon>
    </lineage>
</organism>
<dbReference type="PANTHER" id="PTHR43394">
    <property type="entry name" value="ATP-DEPENDENT PERMEASE MDL1, MITOCHONDRIAL"/>
    <property type="match status" value="1"/>
</dbReference>
<evidence type="ECO:0000256" key="1">
    <source>
        <dbReference type="ARBA" id="ARBA00004651"/>
    </source>
</evidence>
<feature type="transmembrane region" description="Helical" evidence="7">
    <location>
        <begin position="298"/>
        <end position="316"/>
    </location>
</feature>
<dbReference type="Pfam" id="PF00664">
    <property type="entry name" value="ABC_membrane"/>
    <property type="match status" value="1"/>
</dbReference>
<evidence type="ECO:0000256" key="2">
    <source>
        <dbReference type="ARBA" id="ARBA00022692"/>
    </source>
</evidence>
<dbReference type="InterPro" id="IPR027417">
    <property type="entry name" value="P-loop_NTPase"/>
</dbReference>
<dbReference type="InterPro" id="IPR011527">
    <property type="entry name" value="ABC1_TM_dom"/>
</dbReference>
<dbReference type="GO" id="GO:0005524">
    <property type="term" value="F:ATP binding"/>
    <property type="evidence" value="ECO:0007669"/>
    <property type="project" value="UniProtKB-KW"/>
</dbReference>
<dbReference type="PANTHER" id="PTHR43394:SF1">
    <property type="entry name" value="ATP-BINDING CASSETTE SUB-FAMILY B MEMBER 10, MITOCHONDRIAL"/>
    <property type="match status" value="1"/>
</dbReference>
<feature type="transmembrane region" description="Helical" evidence="7">
    <location>
        <begin position="31"/>
        <end position="52"/>
    </location>
</feature>
<dbReference type="SMART" id="SM00382">
    <property type="entry name" value="AAA"/>
    <property type="match status" value="1"/>
</dbReference>
<evidence type="ECO:0000256" key="3">
    <source>
        <dbReference type="ARBA" id="ARBA00022741"/>
    </source>
</evidence>
<dbReference type="SUPFAM" id="SSF52540">
    <property type="entry name" value="P-loop containing nucleoside triphosphate hydrolases"/>
    <property type="match status" value="1"/>
</dbReference>
<keyword evidence="3" id="KW-0547">Nucleotide-binding</keyword>
<keyword evidence="2 7" id="KW-0812">Transmembrane</keyword>
<dbReference type="PROSITE" id="PS50929">
    <property type="entry name" value="ABC_TM1F"/>
    <property type="match status" value="1"/>
</dbReference>
<dbReference type="InterPro" id="IPR036640">
    <property type="entry name" value="ABC1_TM_sf"/>
</dbReference>
<dbReference type="Gene3D" id="1.20.1560.10">
    <property type="entry name" value="ABC transporter type 1, transmembrane domain"/>
    <property type="match status" value="1"/>
</dbReference>
<dbReference type="Proteomes" id="UP000539953">
    <property type="component" value="Unassembled WGS sequence"/>
</dbReference>
<dbReference type="AlphaFoldDB" id="A0A7W8D0K0"/>
<dbReference type="InterPro" id="IPR003439">
    <property type="entry name" value="ABC_transporter-like_ATP-bd"/>
</dbReference>
<name>A0A7W8D0K0_9FIRM</name>
<evidence type="ECO:0000313" key="11">
    <source>
        <dbReference type="Proteomes" id="UP000539953"/>
    </source>
</evidence>
<protein>
    <submittedName>
        <fullName evidence="10">ATP-binding cassette subfamily B protein</fullName>
    </submittedName>
</protein>
<evidence type="ECO:0000259" key="9">
    <source>
        <dbReference type="PROSITE" id="PS50929"/>
    </source>
</evidence>
<dbReference type="InterPro" id="IPR003593">
    <property type="entry name" value="AAA+_ATPase"/>
</dbReference>
<dbReference type="RefSeq" id="WP_183329091.1">
    <property type="nucleotide sequence ID" value="NZ_JACHHK010000008.1"/>
</dbReference>
<gene>
    <name evidence="10" type="ORF">HNQ47_001838</name>
</gene>
<keyword evidence="6 7" id="KW-0472">Membrane</keyword>
<keyword evidence="4 10" id="KW-0067">ATP-binding</keyword>
<feature type="domain" description="ABC transporter" evidence="8">
    <location>
        <begin position="475"/>
        <end position="708"/>
    </location>
</feature>
<feature type="transmembrane region" description="Helical" evidence="7">
    <location>
        <begin position="196"/>
        <end position="214"/>
    </location>
</feature>
<dbReference type="EMBL" id="JACHHK010000008">
    <property type="protein sequence ID" value="MBB5183797.1"/>
    <property type="molecule type" value="Genomic_DNA"/>
</dbReference>
<feature type="transmembrane region" description="Helical" evidence="7">
    <location>
        <begin position="273"/>
        <end position="292"/>
    </location>
</feature>
<dbReference type="InterPro" id="IPR017871">
    <property type="entry name" value="ABC_transporter-like_CS"/>
</dbReference>
<evidence type="ECO:0000256" key="4">
    <source>
        <dbReference type="ARBA" id="ARBA00022840"/>
    </source>
</evidence>
<comment type="subcellular location">
    <subcellularLocation>
        <location evidence="1">Cell membrane</location>
        <topology evidence="1">Multi-pass membrane protein</topology>
    </subcellularLocation>
</comment>
<dbReference type="SUPFAM" id="SSF90123">
    <property type="entry name" value="ABC transporter transmembrane region"/>
    <property type="match status" value="1"/>
</dbReference>
<dbReference type="Gene3D" id="3.40.50.300">
    <property type="entry name" value="P-loop containing nucleotide triphosphate hydrolases"/>
    <property type="match status" value="1"/>
</dbReference>
<dbReference type="GO" id="GO:0015421">
    <property type="term" value="F:ABC-type oligopeptide transporter activity"/>
    <property type="evidence" value="ECO:0007669"/>
    <property type="project" value="TreeGrafter"/>
</dbReference>
<feature type="transmembrane region" description="Helical" evidence="7">
    <location>
        <begin position="408"/>
        <end position="425"/>
    </location>
</feature>
<evidence type="ECO:0000313" key="10">
    <source>
        <dbReference type="EMBL" id="MBB5183797.1"/>
    </source>
</evidence>
<dbReference type="FunFam" id="3.40.50.300:FF:000218">
    <property type="entry name" value="Multidrug ABC transporter ATP-binding protein"/>
    <property type="match status" value="1"/>
</dbReference>
<feature type="transmembrane region" description="Helical" evidence="7">
    <location>
        <begin position="380"/>
        <end position="402"/>
    </location>
</feature>
<evidence type="ECO:0000256" key="6">
    <source>
        <dbReference type="ARBA" id="ARBA00023136"/>
    </source>
</evidence>
<keyword evidence="5 7" id="KW-1133">Transmembrane helix</keyword>
<dbReference type="PROSITE" id="PS50893">
    <property type="entry name" value="ABC_TRANSPORTER_2"/>
    <property type="match status" value="1"/>
</dbReference>
<reference evidence="10 11" key="1">
    <citation type="submission" date="2020-08" db="EMBL/GenBank/DDBJ databases">
        <title>Genomic Encyclopedia of Type Strains, Phase IV (KMG-IV): sequencing the most valuable type-strain genomes for metagenomic binning, comparative biology and taxonomic classification.</title>
        <authorList>
            <person name="Goeker M."/>
        </authorList>
    </citation>
    <scope>NUCLEOTIDE SEQUENCE [LARGE SCALE GENOMIC DNA]</scope>
    <source>
        <strain evidence="10 11">DSM 25799</strain>
    </source>
</reference>
<dbReference type="PROSITE" id="PS00211">
    <property type="entry name" value="ABC_TRANSPORTER_1"/>
    <property type="match status" value="1"/>
</dbReference>
<dbReference type="Pfam" id="PF00005">
    <property type="entry name" value="ABC_tran"/>
    <property type="match status" value="1"/>
</dbReference>
<keyword evidence="11" id="KW-1185">Reference proteome</keyword>
<dbReference type="GO" id="GO:0016887">
    <property type="term" value="F:ATP hydrolysis activity"/>
    <property type="evidence" value="ECO:0007669"/>
    <property type="project" value="InterPro"/>
</dbReference>
<dbReference type="InterPro" id="IPR039421">
    <property type="entry name" value="Type_1_exporter"/>
</dbReference>
<evidence type="ECO:0000259" key="8">
    <source>
        <dbReference type="PROSITE" id="PS50893"/>
    </source>
</evidence>
<dbReference type="CDD" id="cd18547">
    <property type="entry name" value="ABC_6TM_Tm288_like"/>
    <property type="match status" value="1"/>
</dbReference>
<proteinExistence type="predicted"/>
<sequence>MPAMHRRPNTDARSSDFKGSIGRLFKELNTYYILLAAAICFAIASSVLSISAPSRLSDLTDEISDGLVVDADGLKEISTKIQKNMSQERLQTVMTSDALTIQEKQEVMAAFSDTSDRSAMIEQLDTLSDHEKETLLPTITVQNQKISTADQIKFLKISTTIGKDPSAKQLYKKIDQMPSSVQTVVRPHMDMDAIKHMAQILAVIYLASAVLMYLQGRIMAVVSNRFSRSLRSRIDRKINCLPLAYFDRSQTGDILSLVTNDVDTIAQTLNQSLGMLVSSVTLLVGSLIMMYVTNVTMANTAVLSSLLGFVLIIVIMNRSQKYFRRRQSALGKLNGHVEEVYAGIPVLKSYHAMGHADQRFDMYNRDVYTANRYSQFFSGLMPNIMTFVGNFSYAAVCIVGAMLTMDDVITFGVIISFIMYVRLFTNPLSQLAQAFTSLQSSAAAAERVFKLLDEPEMAAETATITLPKEEVKGVVDFDHVRFGYDPEKIVIHDFNAHVEPGQKIAIVGPTGAGKTAMVNLLMKFYPLQDGDIRIDGHSTKDLTRENVHELFTMVLQDTWLLRGTVRENIAFNHENVSDEKIWQICDTIGLSHFIHSLPNGLDTELSDENSVSVGQKQLLTIARGMMEETPFLILDEATSNVDTRTEELVQKAMDRLAADKTSFIIAHRLSTIRNADLILVMNHGDIIEQGNHEELMKQNGFYADLYNSQFSM</sequence>
<evidence type="ECO:0000256" key="5">
    <source>
        <dbReference type="ARBA" id="ARBA00022989"/>
    </source>
</evidence>
<feature type="domain" description="ABC transmembrane type-1" evidence="9">
    <location>
        <begin position="200"/>
        <end position="440"/>
    </location>
</feature>
<dbReference type="GO" id="GO:0005886">
    <property type="term" value="C:plasma membrane"/>
    <property type="evidence" value="ECO:0007669"/>
    <property type="project" value="UniProtKB-SubCell"/>
</dbReference>
<evidence type="ECO:0000256" key="7">
    <source>
        <dbReference type="SAM" id="Phobius"/>
    </source>
</evidence>
<accession>A0A7W8D0K0</accession>
<comment type="caution">
    <text evidence="10">The sequence shown here is derived from an EMBL/GenBank/DDBJ whole genome shotgun (WGS) entry which is preliminary data.</text>
</comment>